<dbReference type="SUPFAM" id="SSF53067">
    <property type="entry name" value="Actin-like ATPase domain"/>
    <property type="match status" value="2"/>
</dbReference>
<dbReference type="CDD" id="cd24133">
    <property type="entry name" value="ASKHA_NBD_TsaD_bac"/>
    <property type="match status" value="1"/>
</dbReference>
<comment type="caution">
    <text evidence="7">Lacks conserved residue(s) required for the propagation of feature annotation.</text>
</comment>
<dbReference type="PANTHER" id="PTHR11735:SF6">
    <property type="entry name" value="TRNA N6-ADENOSINE THREONYLCARBAMOYLTRANSFERASE, MITOCHONDRIAL"/>
    <property type="match status" value="1"/>
</dbReference>
<comment type="cofactor">
    <cofactor evidence="7">
        <name>Fe(2+)</name>
        <dbReference type="ChEBI" id="CHEBI:29033"/>
    </cofactor>
    <text evidence="7">Binds 1 Fe(2+) ion per subunit.</text>
</comment>
<dbReference type="Gene3D" id="3.30.420.40">
    <property type="match status" value="2"/>
</dbReference>
<evidence type="ECO:0000256" key="1">
    <source>
        <dbReference type="ARBA" id="ARBA00022679"/>
    </source>
</evidence>
<gene>
    <name evidence="9" type="primary">tsaD_2</name>
    <name evidence="7" type="synonym">tsaD</name>
    <name evidence="9" type="ORF">GCM10009745_75880</name>
</gene>
<dbReference type="EC" id="2.3.1.234" evidence="7"/>
<keyword evidence="7" id="KW-0963">Cytoplasm</keyword>
<organism evidence="9 10">
    <name type="scientific">Kribbella yunnanensis</name>
    <dbReference type="NCBI Taxonomy" id="190194"/>
    <lineage>
        <taxon>Bacteria</taxon>
        <taxon>Bacillati</taxon>
        <taxon>Actinomycetota</taxon>
        <taxon>Actinomycetes</taxon>
        <taxon>Propionibacteriales</taxon>
        <taxon>Kribbellaceae</taxon>
        <taxon>Kribbella</taxon>
    </lineage>
</organism>
<comment type="subcellular location">
    <subcellularLocation>
        <location evidence="7">Cytoplasm</location>
    </subcellularLocation>
</comment>
<dbReference type="Pfam" id="PF00814">
    <property type="entry name" value="TsaD"/>
    <property type="match status" value="1"/>
</dbReference>
<keyword evidence="4 7" id="KW-0408">Iron</keyword>
<evidence type="ECO:0000313" key="9">
    <source>
        <dbReference type="EMBL" id="GAA1716250.1"/>
    </source>
</evidence>
<feature type="binding site" evidence="7">
    <location>
        <position position="115"/>
    </location>
    <ligand>
        <name>Fe cation</name>
        <dbReference type="ChEBI" id="CHEBI:24875"/>
    </ligand>
</feature>
<comment type="caution">
    <text evidence="9">The sequence shown here is derived from an EMBL/GenBank/DDBJ whole genome shotgun (WGS) entry which is preliminary data.</text>
</comment>
<keyword evidence="10" id="KW-1185">Reference proteome</keyword>
<evidence type="ECO:0000256" key="3">
    <source>
        <dbReference type="ARBA" id="ARBA00022723"/>
    </source>
</evidence>
<sequence>MSVTLGLETSCDETGVGIVADGILLGQALASSMDEHIRYGGVVPEVAARAHLESVNSVLRQALTNADLSLDQVDAIAVTSGPGLASSLHVGVSAAKAWALALGKPLYAVHHVAGHVAADTLEHGPLPERSIALIVSGGHSSLLMLKDLATDPIVHLGDTLDDAAGEAFDKVARLLELPYPGGPSIQRAAESGDPTAVDLPRPLLGKVSERHRYAFSFSGLKSAVARHVQLARRTGAPMRAEDVASSFQEAVVDVLVTKAVAACRDHGIDTLLIVGGVAANARLRAVAETRCGAAGITLRVPAPRLCTDNGAMIAAVGDLIVRSGAKPSGLDFGADSSAPLDRSLLV</sequence>
<keyword evidence="2 7" id="KW-0819">tRNA processing</keyword>
<keyword evidence="5 7" id="KW-0012">Acyltransferase</keyword>
<dbReference type="Proteomes" id="UP001500280">
    <property type="component" value="Unassembled WGS sequence"/>
</dbReference>
<feature type="domain" description="Gcp-like" evidence="8">
    <location>
        <begin position="25"/>
        <end position="314"/>
    </location>
</feature>
<feature type="binding site" evidence="7">
    <location>
        <position position="169"/>
    </location>
    <ligand>
        <name>substrate</name>
    </ligand>
</feature>
<keyword evidence="3 7" id="KW-0479">Metal-binding</keyword>
<feature type="binding site" evidence="7">
    <location>
        <position position="280"/>
    </location>
    <ligand>
        <name>substrate</name>
    </ligand>
</feature>
<dbReference type="InterPro" id="IPR022450">
    <property type="entry name" value="TsaD"/>
</dbReference>
<evidence type="ECO:0000256" key="5">
    <source>
        <dbReference type="ARBA" id="ARBA00023315"/>
    </source>
</evidence>
<evidence type="ECO:0000256" key="7">
    <source>
        <dbReference type="HAMAP-Rule" id="MF_01445"/>
    </source>
</evidence>
<feature type="binding site" evidence="7">
    <location>
        <position position="182"/>
    </location>
    <ligand>
        <name>substrate</name>
    </ligand>
</feature>
<dbReference type="HAMAP" id="MF_01445">
    <property type="entry name" value="TsaD"/>
    <property type="match status" value="1"/>
</dbReference>
<accession>A0ABN2J1V4</accession>
<dbReference type="PRINTS" id="PR00789">
    <property type="entry name" value="OSIALOPTASE"/>
</dbReference>
<comment type="similarity">
    <text evidence="7">Belongs to the KAE1 / TsaD family.</text>
</comment>
<dbReference type="PROSITE" id="PS01016">
    <property type="entry name" value="GLYCOPROTEASE"/>
    <property type="match status" value="1"/>
</dbReference>
<dbReference type="NCBIfam" id="TIGR03723">
    <property type="entry name" value="T6A_TsaD_YgjD"/>
    <property type="match status" value="1"/>
</dbReference>
<proteinExistence type="inferred from homology"/>
<comment type="function">
    <text evidence="7">Required for the formation of a threonylcarbamoyl group on adenosine at position 37 (t(6)A37) in tRNAs that read codons beginning with adenine. Is involved in the transfer of the threonylcarbamoyl moiety of threonylcarbamoyl-AMP (TC-AMP) to the N6 group of A37, together with TsaE and TsaB. TsaD likely plays a direct catalytic role in this reaction.</text>
</comment>
<dbReference type="EMBL" id="BAAANF010000027">
    <property type="protein sequence ID" value="GAA1716250.1"/>
    <property type="molecule type" value="Genomic_DNA"/>
</dbReference>
<comment type="catalytic activity">
    <reaction evidence="6 7">
        <text>L-threonylcarbamoyladenylate + adenosine(37) in tRNA = N(6)-L-threonylcarbamoyladenosine(37) in tRNA + AMP + H(+)</text>
        <dbReference type="Rhea" id="RHEA:37059"/>
        <dbReference type="Rhea" id="RHEA-COMP:10162"/>
        <dbReference type="Rhea" id="RHEA-COMP:10163"/>
        <dbReference type="ChEBI" id="CHEBI:15378"/>
        <dbReference type="ChEBI" id="CHEBI:73682"/>
        <dbReference type="ChEBI" id="CHEBI:74411"/>
        <dbReference type="ChEBI" id="CHEBI:74418"/>
        <dbReference type="ChEBI" id="CHEBI:456215"/>
        <dbReference type="EC" id="2.3.1.234"/>
    </reaction>
</comment>
<feature type="binding site" evidence="7">
    <location>
        <begin position="134"/>
        <end position="138"/>
    </location>
    <ligand>
        <name>substrate</name>
    </ligand>
</feature>
<protein>
    <recommendedName>
        <fullName evidence="7">tRNA N6-adenosine threonylcarbamoyltransferase</fullName>
        <ecNumber evidence="7">2.3.1.234</ecNumber>
    </recommendedName>
    <alternativeName>
        <fullName evidence="7">N6-L-threonylcarbamoyladenine synthase</fullName>
        <shortName evidence="7">t(6)A synthase</shortName>
    </alternativeName>
    <alternativeName>
        <fullName evidence="7">t(6)A37 threonylcarbamoyladenosine biosynthesis protein TsaD</fullName>
    </alternativeName>
    <alternativeName>
        <fullName evidence="7">tRNA threonylcarbamoyladenosine biosynthesis protein TsaD</fullName>
    </alternativeName>
</protein>
<feature type="binding site" evidence="7">
    <location>
        <position position="308"/>
    </location>
    <ligand>
        <name>Fe cation</name>
        <dbReference type="ChEBI" id="CHEBI:24875"/>
    </ligand>
</feature>
<dbReference type="InterPro" id="IPR000905">
    <property type="entry name" value="Gcp-like_dom"/>
</dbReference>
<dbReference type="InterPro" id="IPR017860">
    <property type="entry name" value="Peptidase_M22_CS"/>
</dbReference>
<dbReference type="InterPro" id="IPR017861">
    <property type="entry name" value="KAE1/TsaD"/>
</dbReference>
<keyword evidence="1 7" id="KW-0808">Transferase</keyword>
<dbReference type="InterPro" id="IPR043129">
    <property type="entry name" value="ATPase_NBD"/>
</dbReference>
<feature type="binding site" evidence="7">
    <location>
        <position position="111"/>
    </location>
    <ligand>
        <name>Fe cation</name>
        <dbReference type="ChEBI" id="CHEBI:24875"/>
    </ligand>
</feature>
<evidence type="ECO:0000256" key="4">
    <source>
        <dbReference type="ARBA" id="ARBA00023004"/>
    </source>
</evidence>
<evidence type="ECO:0000313" key="10">
    <source>
        <dbReference type="Proteomes" id="UP001500280"/>
    </source>
</evidence>
<dbReference type="PANTHER" id="PTHR11735">
    <property type="entry name" value="TRNA N6-ADENOSINE THREONYLCARBAMOYLTRANSFERASE"/>
    <property type="match status" value="1"/>
</dbReference>
<evidence type="ECO:0000256" key="2">
    <source>
        <dbReference type="ARBA" id="ARBA00022694"/>
    </source>
</evidence>
<name>A0ABN2J1V4_9ACTN</name>
<reference evidence="9 10" key="1">
    <citation type="journal article" date="2019" name="Int. J. Syst. Evol. Microbiol.">
        <title>The Global Catalogue of Microorganisms (GCM) 10K type strain sequencing project: providing services to taxonomists for standard genome sequencing and annotation.</title>
        <authorList>
            <consortium name="The Broad Institute Genomics Platform"/>
            <consortium name="The Broad Institute Genome Sequencing Center for Infectious Disease"/>
            <person name="Wu L."/>
            <person name="Ma J."/>
        </authorList>
    </citation>
    <scope>NUCLEOTIDE SEQUENCE [LARGE SCALE GENOMIC DNA]</scope>
    <source>
        <strain evidence="9 10">JCM 14307</strain>
    </source>
</reference>
<dbReference type="RefSeq" id="WP_344163687.1">
    <property type="nucleotide sequence ID" value="NZ_BAAANF010000027.1"/>
</dbReference>
<evidence type="ECO:0000256" key="6">
    <source>
        <dbReference type="ARBA" id="ARBA00048117"/>
    </source>
</evidence>
<dbReference type="NCBIfam" id="TIGR00329">
    <property type="entry name" value="gcp_kae1"/>
    <property type="match status" value="1"/>
</dbReference>
<evidence type="ECO:0000259" key="8">
    <source>
        <dbReference type="Pfam" id="PF00814"/>
    </source>
</evidence>